<dbReference type="RefSeq" id="WP_104420692.1">
    <property type="nucleotide sequence ID" value="NZ_PTJC01000006.1"/>
</dbReference>
<gene>
    <name evidence="1" type="ORF">CLV84_3165</name>
</gene>
<dbReference type="OrthoDB" id="9780310at2"/>
<name>A0A2S6I4Z0_9BACT</name>
<evidence type="ECO:0000313" key="2">
    <source>
        <dbReference type="Proteomes" id="UP000237662"/>
    </source>
</evidence>
<dbReference type="EMBL" id="PTJC01000006">
    <property type="protein sequence ID" value="PPK86243.1"/>
    <property type="molecule type" value="Genomic_DNA"/>
</dbReference>
<sequence>MKFGQVPDPERIDYQLPVEPLANAARLDRYELGSGAGKPQVYIGATGWGMKEWVGKWYPENAKAGDFLRHYGEQFNTIELNTTHYRIPDAATIDRWYESVPADFRFCPKVPQFISHSRDLGAGGDGLQRFVAALDGLREKMGCAFVQLPPHFGADRLPLLGRYLERWPRVLPLAVEVRHESWFADPFATESLMDTLAANRVAAVITDVAGRRDVLHGYVTAPHTMIRFVGNGLIDSDYTRLTEWADKLQKWNLPENYIFPHQPDNVLAPDIAAWFAERLQTMNFADTRGPQALQGPEQLRFF</sequence>
<reference evidence="1 2" key="1">
    <citation type="submission" date="2018-02" db="EMBL/GenBank/DDBJ databases">
        <title>Genomic Encyclopedia of Archaeal and Bacterial Type Strains, Phase II (KMG-II): from individual species to whole genera.</title>
        <authorList>
            <person name="Goeker M."/>
        </authorList>
    </citation>
    <scope>NUCLEOTIDE SEQUENCE [LARGE SCALE GENOMIC DNA]</scope>
    <source>
        <strain evidence="1 2">DSM 29526</strain>
    </source>
</reference>
<organism evidence="1 2">
    <name type="scientific">Neolewinella xylanilytica</name>
    <dbReference type="NCBI Taxonomy" id="1514080"/>
    <lineage>
        <taxon>Bacteria</taxon>
        <taxon>Pseudomonadati</taxon>
        <taxon>Bacteroidota</taxon>
        <taxon>Saprospiria</taxon>
        <taxon>Saprospirales</taxon>
        <taxon>Lewinellaceae</taxon>
        <taxon>Neolewinella</taxon>
    </lineage>
</organism>
<comment type="caution">
    <text evidence="1">The sequence shown here is derived from an EMBL/GenBank/DDBJ whole genome shotgun (WGS) entry which is preliminary data.</text>
</comment>
<dbReference type="InterPro" id="IPR036520">
    <property type="entry name" value="UPF0759_sf"/>
</dbReference>
<proteinExistence type="predicted"/>
<protein>
    <submittedName>
        <fullName evidence="1">Uncharacterized protein YecE (DUF72 family)</fullName>
    </submittedName>
</protein>
<dbReference type="SUPFAM" id="SSF117396">
    <property type="entry name" value="TM1631-like"/>
    <property type="match status" value="1"/>
</dbReference>
<dbReference type="PANTHER" id="PTHR30348">
    <property type="entry name" value="UNCHARACTERIZED PROTEIN YECE"/>
    <property type="match status" value="1"/>
</dbReference>
<dbReference type="InterPro" id="IPR002763">
    <property type="entry name" value="DUF72"/>
</dbReference>
<dbReference type="PANTHER" id="PTHR30348:SF9">
    <property type="entry name" value="UPF0759 PROTEIN YECE"/>
    <property type="match status" value="1"/>
</dbReference>
<dbReference type="Gene3D" id="3.20.20.410">
    <property type="entry name" value="Protein of unknown function UPF0759"/>
    <property type="match status" value="1"/>
</dbReference>
<dbReference type="Proteomes" id="UP000237662">
    <property type="component" value="Unassembled WGS sequence"/>
</dbReference>
<dbReference type="Pfam" id="PF01904">
    <property type="entry name" value="DUF72"/>
    <property type="match status" value="1"/>
</dbReference>
<dbReference type="AlphaFoldDB" id="A0A2S6I4Z0"/>
<accession>A0A2S6I4Z0</accession>
<evidence type="ECO:0000313" key="1">
    <source>
        <dbReference type="EMBL" id="PPK86243.1"/>
    </source>
</evidence>
<keyword evidence="2" id="KW-1185">Reference proteome</keyword>